<dbReference type="Pfam" id="PF13673">
    <property type="entry name" value="Acetyltransf_10"/>
    <property type="match status" value="1"/>
</dbReference>
<evidence type="ECO:0000313" key="3">
    <source>
        <dbReference type="EMBL" id="GFP12600.1"/>
    </source>
</evidence>
<dbReference type="InterPro" id="IPR039143">
    <property type="entry name" value="GNPNAT1-like"/>
</dbReference>
<dbReference type="InterPro" id="IPR000182">
    <property type="entry name" value="GNAT_dom"/>
</dbReference>
<evidence type="ECO:0000313" key="4">
    <source>
        <dbReference type="Proteomes" id="UP000267945"/>
    </source>
</evidence>
<dbReference type="Proteomes" id="UP000630086">
    <property type="component" value="Unassembled WGS sequence"/>
</dbReference>
<dbReference type="AlphaFoldDB" id="A0A0D5MKQ2"/>
<dbReference type="Gene3D" id="3.40.630.30">
    <property type="match status" value="1"/>
</dbReference>
<feature type="domain" description="N-acetyltransferase" evidence="1">
    <location>
        <begin position="8"/>
        <end position="148"/>
    </location>
</feature>
<proteinExistence type="predicted"/>
<evidence type="ECO:0000259" key="1">
    <source>
        <dbReference type="PROSITE" id="PS51186"/>
    </source>
</evidence>
<dbReference type="PANTHER" id="PTHR13355">
    <property type="entry name" value="GLUCOSAMINE 6-PHOSPHATE N-ACETYLTRANSFERASE"/>
    <property type="match status" value="1"/>
</dbReference>
<dbReference type="EC" id="2.3.1.-" evidence="2"/>
<keyword evidence="2" id="KW-0012">Acyltransferase</keyword>
<dbReference type="SUPFAM" id="SSF55729">
    <property type="entry name" value="Acyl-CoA N-acyltransferases (Nat)"/>
    <property type="match status" value="1"/>
</dbReference>
<dbReference type="EMBL" id="CP019581">
    <property type="protein sequence ID" value="AZK91351.1"/>
    <property type="molecule type" value="Genomic_DNA"/>
</dbReference>
<dbReference type="SMR" id="A0A0D5MKQ2"/>
<sequence length="148" mass="17053">MNNNFSFKKIDEMTSREMFAVARLRNETFVAEQKITVPDLDDQDLTAIQVFLLNEKQTDALATCRLFVEKDKWMLGRVAVSKKSRGQSLGKKMLLAVHNYLKKQNASALYCHAQMHVKPFYEKVGYQTCGEPFEEAGVEHIMMKKDLN</sequence>
<gene>
    <name evidence="2" type="primary">yjcF</name>
    <name evidence="2" type="ORF">LH5_01109</name>
    <name evidence="3" type="ORF">LHEJCM1062_04720</name>
</gene>
<protein>
    <submittedName>
        <fullName evidence="2 3">Acetyltransferase</fullName>
        <ecNumber evidence="2">2.3.1.-</ecNumber>
    </submittedName>
</protein>
<dbReference type="PROSITE" id="PS51186">
    <property type="entry name" value="GNAT"/>
    <property type="match status" value="1"/>
</dbReference>
<reference evidence="2 4" key="1">
    <citation type="submission" date="2017-02" db="EMBL/GenBank/DDBJ databases">
        <title>Complete genome sequence of Lactobacillus helveticus.</title>
        <authorList>
            <person name="Kim J.F."/>
            <person name="Chung Y."/>
            <person name="Kwak M."/>
        </authorList>
    </citation>
    <scope>NUCLEOTIDE SEQUENCE [LARGE SCALE GENOMIC DNA]</scope>
    <source>
        <strain evidence="2 4">LH5</strain>
    </source>
</reference>
<dbReference type="Proteomes" id="UP000267945">
    <property type="component" value="Chromosome"/>
</dbReference>
<keyword evidence="2" id="KW-0808">Transferase</keyword>
<dbReference type="GO" id="GO:0008080">
    <property type="term" value="F:N-acetyltransferase activity"/>
    <property type="evidence" value="ECO:0007669"/>
    <property type="project" value="TreeGrafter"/>
</dbReference>
<dbReference type="RefSeq" id="WP_003627823.1">
    <property type="nucleotide sequence ID" value="NZ_AP023028.1"/>
</dbReference>
<organism evidence="2 4">
    <name type="scientific">Lactobacillus helveticus</name>
    <name type="common">Lactobacillus suntoryeus</name>
    <dbReference type="NCBI Taxonomy" id="1587"/>
    <lineage>
        <taxon>Bacteria</taxon>
        <taxon>Bacillati</taxon>
        <taxon>Bacillota</taxon>
        <taxon>Bacilli</taxon>
        <taxon>Lactobacillales</taxon>
        <taxon>Lactobacillaceae</taxon>
        <taxon>Lactobacillus</taxon>
    </lineage>
</organism>
<evidence type="ECO:0000313" key="2">
    <source>
        <dbReference type="EMBL" id="AZK91351.1"/>
    </source>
</evidence>
<dbReference type="KEGG" id="lhd:HUO_09940"/>
<dbReference type="CDD" id="cd04301">
    <property type="entry name" value="NAT_SF"/>
    <property type="match status" value="1"/>
</dbReference>
<dbReference type="GeneID" id="99757267"/>
<reference evidence="3" key="2">
    <citation type="submission" date="2020-07" db="EMBL/GenBank/DDBJ databases">
        <title>Draft genome sequence of Lactobacillus helveticus strain JCM 1062.</title>
        <authorList>
            <person name="Endo A."/>
            <person name="Maeno S."/>
            <person name="Kido Y."/>
        </authorList>
    </citation>
    <scope>NUCLEOTIDE SEQUENCE</scope>
    <source>
        <strain evidence="3">JCM 1062</strain>
    </source>
</reference>
<dbReference type="InterPro" id="IPR016181">
    <property type="entry name" value="Acyl_CoA_acyltransferase"/>
</dbReference>
<dbReference type="EMBL" id="BLYV01000099">
    <property type="protein sequence ID" value="GFP12600.1"/>
    <property type="molecule type" value="Genomic_DNA"/>
</dbReference>
<name>A0A0D5MKQ2_LACHE</name>
<accession>A0A0D5MKQ2</accession>